<accession>A0A6M4X563</accession>
<protein>
    <recommendedName>
        <fullName evidence="3">PBS lyase</fullName>
    </recommendedName>
</protein>
<keyword evidence="2" id="KW-1185">Reference proteome</keyword>
<evidence type="ECO:0000313" key="1">
    <source>
        <dbReference type="EMBL" id="QJT06805.1"/>
    </source>
</evidence>
<proteinExistence type="predicted"/>
<dbReference type="Gene3D" id="1.25.10.10">
    <property type="entry name" value="Leucine-rich Repeat Variant"/>
    <property type="match status" value="1"/>
</dbReference>
<dbReference type="InterPro" id="IPR011989">
    <property type="entry name" value="ARM-like"/>
</dbReference>
<reference evidence="1" key="1">
    <citation type="submission" date="2020-03" db="EMBL/GenBank/DDBJ databases">
        <title>Molecular networking-based the target discovery of potent antiproliferative macrolactams: 5/6/7/16 polycyclic ansamycins and glycosylated trienomycin from Streptomyces cacaoi subsp. asoensis.</title>
        <authorList>
            <person name="Liu L.-L."/>
        </authorList>
    </citation>
    <scope>NUCLEOTIDE SEQUENCE [LARGE SCALE GENOMIC DNA]</scope>
    <source>
        <strain evidence="1">H2S5</strain>
    </source>
</reference>
<evidence type="ECO:0008006" key="3">
    <source>
        <dbReference type="Google" id="ProtNLM"/>
    </source>
</evidence>
<evidence type="ECO:0000313" key="2">
    <source>
        <dbReference type="Proteomes" id="UP000502665"/>
    </source>
</evidence>
<dbReference type="EMBL" id="CP049838">
    <property type="protein sequence ID" value="QJT06805.1"/>
    <property type="molecule type" value="Genomic_DNA"/>
</dbReference>
<dbReference type="InterPro" id="IPR016024">
    <property type="entry name" value="ARM-type_fold"/>
</dbReference>
<name>A0A6M4X563_9ACTN</name>
<dbReference type="AlphaFoldDB" id="A0A6M4X563"/>
<dbReference type="SUPFAM" id="SSF48371">
    <property type="entry name" value="ARM repeat"/>
    <property type="match status" value="1"/>
</dbReference>
<dbReference type="Proteomes" id="UP000502665">
    <property type="component" value="Chromosome"/>
</dbReference>
<sequence>MRLAGGMPLAEAVVVADPRAWLALDEAVRVGLPYHLEGLPQWEQAAQLPADLSLLDEPRLALALCHRDGWTREAALEPAARYPDLLPLVVLRCADWVAPVRERARKVLREVLDPGAAVTLAPLILLLGRRDQGAFATELLAVVFRGVPRERLACLYSHADRTVRRFAYRLAVEQRLLSPGLLAQAAARDFDTVVQNLCADAALAAMTDEDPDDVIRPLLTARNPRVRSAGVTALRRAGRVEQSVEFLADRAGLVRACARYVVRQYGGDPLSWYRERCAERGDPTLPPGAVAGLAECGERGDAEVLWSLVRHPAAGVRAQAVAGLRVLDAADARRLSPLLDDPAPGVVREVTAAVLPSAGLLPEEWLVERLGAGWPRPVRIAAFRLLAEQGGAAGQRALIALRGDPDEELRQRATRAVRR</sequence>
<organism evidence="1 2">
    <name type="scientific">Streptomyces asoensis</name>
    <dbReference type="NCBI Taxonomy" id="249586"/>
    <lineage>
        <taxon>Bacteria</taxon>
        <taxon>Bacillati</taxon>
        <taxon>Actinomycetota</taxon>
        <taxon>Actinomycetes</taxon>
        <taxon>Kitasatosporales</taxon>
        <taxon>Streptomycetaceae</taxon>
        <taxon>Streptomyces</taxon>
    </lineage>
</organism>
<gene>
    <name evidence="1" type="ORF">G9272_13705</name>
</gene>